<organism evidence="1 2">
    <name type="scientific">Legionella tucsonensis</name>
    <dbReference type="NCBI Taxonomy" id="40335"/>
    <lineage>
        <taxon>Bacteria</taxon>
        <taxon>Pseudomonadati</taxon>
        <taxon>Pseudomonadota</taxon>
        <taxon>Gammaproteobacteria</taxon>
        <taxon>Legionellales</taxon>
        <taxon>Legionellaceae</taxon>
        <taxon>Legionella</taxon>
    </lineage>
</organism>
<sequence length="58" mass="6451">MLFYVDKVTIKTNINMNHRNTKKSTNFSAVFTAKLLLCHDSLPTASSSVDIIILPSLP</sequence>
<keyword evidence="2" id="KW-1185">Reference proteome</keyword>
<reference evidence="1 2" key="1">
    <citation type="submission" date="2015-11" db="EMBL/GenBank/DDBJ databases">
        <title>Genomic analysis of 38 Legionella species identifies large and diverse effector repertoires.</title>
        <authorList>
            <person name="Burstein D."/>
            <person name="Amaro F."/>
            <person name="Zusman T."/>
            <person name="Lifshitz Z."/>
            <person name="Cohen O."/>
            <person name="Gilbert J.A."/>
            <person name="Pupko T."/>
            <person name="Shuman H.A."/>
            <person name="Segal G."/>
        </authorList>
    </citation>
    <scope>NUCLEOTIDE SEQUENCE [LARGE SCALE GENOMIC DNA]</scope>
    <source>
        <strain evidence="1 2">ATCC 49180</strain>
    </source>
</reference>
<accession>A0A0W0ZUH4</accession>
<gene>
    <name evidence="1" type="ORF">Ltuc_0559</name>
</gene>
<evidence type="ECO:0000313" key="1">
    <source>
        <dbReference type="EMBL" id="KTD72712.1"/>
    </source>
</evidence>
<proteinExistence type="predicted"/>
<dbReference type="EMBL" id="LNZA01000001">
    <property type="protein sequence ID" value="KTD72712.1"/>
    <property type="molecule type" value="Genomic_DNA"/>
</dbReference>
<protein>
    <submittedName>
        <fullName evidence="1">Uncharacterized protein</fullName>
    </submittedName>
</protein>
<dbReference type="PATRIC" id="fig|40335.7.peg.581"/>
<dbReference type="Proteomes" id="UP000054693">
    <property type="component" value="Unassembled WGS sequence"/>
</dbReference>
<dbReference type="STRING" id="40335.Ltuc_0559"/>
<comment type="caution">
    <text evidence="1">The sequence shown here is derived from an EMBL/GenBank/DDBJ whole genome shotgun (WGS) entry which is preliminary data.</text>
</comment>
<name>A0A0W0ZUH4_9GAMM</name>
<evidence type="ECO:0000313" key="2">
    <source>
        <dbReference type="Proteomes" id="UP000054693"/>
    </source>
</evidence>
<dbReference type="AlphaFoldDB" id="A0A0W0ZUH4"/>
<dbReference type="RefSeq" id="WP_157064594.1">
    <property type="nucleotide sequence ID" value="NZ_CAAAIP010000001.1"/>
</dbReference>